<dbReference type="AlphaFoldDB" id="A0A482VXI6"/>
<feature type="non-terminal residue" evidence="1">
    <location>
        <position position="1"/>
    </location>
</feature>
<dbReference type="PANTHER" id="PTHR47326">
    <property type="entry name" value="TRANSPOSABLE ELEMENT TC3 TRANSPOSASE-LIKE PROTEIN"/>
    <property type="match status" value="1"/>
</dbReference>
<organism evidence="1 2">
    <name type="scientific">Asbolus verrucosus</name>
    <name type="common">Desert ironclad beetle</name>
    <dbReference type="NCBI Taxonomy" id="1661398"/>
    <lineage>
        <taxon>Eukaryota</taxon>
        <taxon>Metazoa</taxon>
        <taxon>Ecdysozoa</taxon>
        <taxon>Arthropoda</taxon>
        <taxon>Hexapoda</taxon>
        <taxon>Insecta</taxon>
        <taxon>Pterygota</taxon>
        <taxon>Neoptera</taxon>
        <taxon>Endopterygota</taxon>
        <taxon>Coleoptera</taxon>
        <taxon>Polyphaga</taxon>
        <taxon>Cucujiformia</taxon>
        <taxon>Tenebrionidae</taxon>
        <taxon>Pimeliinae</taxon>
        <taxon>Asbolus</taxon>
    </lineage>
</organism>
<evidence type="ECO:0000313" key="1">
    <source>
        <dbReference type="EMBL" id="RZC36987.1"/>
    </source>
</evidence>
<accession>A0A482VXI6</accession>
<name>A0A482VXI6_ASBVE</name>
<dbReference type="PANTHER" id="PTHR47326:SF1">
    <property type="entry name" value="HTH PSQ-TYPE DOMAIN-CONTAINING PROTEIN"/>
    <property type="match status" value="1"/>
</dbReference>
<proteinExistence type="predicted"/>
<protein>
    <recommendedName>
        <fullName evidence="3">DUF4817 domain-containing protein</fullName>
    </recommendedName>
</protein>
<keyword evidence="2" id="KW-1185">Reference proteome</keyword>
<dbReference type="EMBL" id="QDEB01056759">
    <property type="protein sequence ID" value="RZC36987.1"/>
    <property type="molecule type" value="Genomic_DNA"/>
</dbReference>
<reference evidence="1 2" key="1">
    <citation type="submission" date="2017-03" db="EMBL/GenBank/DDBJ databases">
        <title>Genome of the blue death feigning beetle - Asbolus verrucosus.</title>
        <authorList>
            <person name="Rider S.D."/>
        </authorList>
    </citation>
    <scope>NUCLEOTIDE SEQUENCE [LARGE SCALE GENOMIC DNA]</scope>
    <source>
        <strain evidence="1">Butters</strain>
        <tissue evidence="1">Head and leg muscle</tissue>
    </source>
</reference>
<comment type="caution">
    <text evidence="1">The sequence shown here is derived from an EMBL/GenBank/DDBJ whole genome shotgun (WGS) entry which is preliminary data.</text>
</comment>
<sequence>IFVYGECRRNFKLTTRVLQERYPNVGYSLKIVKKVVHLFEDTSSVVKPKRVYHLVRNDPVVVETLKTAIRENAITCMRKIARENNISKTQFKES</sequence>
<evidence type="ECO:0008006" key="3">
    <source>
        <dbReference type="Google" id="ProtNLM"/>
    </source>
</evidence>
<dbReference type="Proteomes" id="UP000292052">
    <property type="component" value="Unassembled WGS sequence"/>
</dbReference>
<gene>
    <name evidence="1" type="ORF">BDFB_015055</name>
</gene>
<evidence type="ECO:0000313" key="2">
    <source>
        <dbReference type="Proteomes" id="UP000292052"/>
    </source>
</evidence>